<feature type="compositionally biased region" description="Low complexity" evidence="7">
    <location>
        <begin position="1"/>
        <end position="19"/>
    </location>
</feature>
<keyword evidence="3" id="KW-0805">Transcription regulation</keyword>
<dbReference type="InterPro" id="IPR038491">
    <property type="entry name" value="Velvet_dom_sf"/>
</dbReference>
<keyword evidence="5" id="KW-0539">Nucleus</keyword>
<accession>A0A167DED0</accession>
<feature type="region of interest" description="Disordered" evidence="7">
    <location>
        <begin position="1"/>
        <end position="23"/>
    </location>
</feature>
<reference evidence="9 10" key="1">
    <citation type="submission" date="2016-02" db="EMBL/GenBank/DDBJ databases">
        <title>Complete genome sequence and transcriptome regulation of the pentose utilising yeast Sugiyamaella lignohabitans.</title>
        <authorList>
            <person name="Bellasio M."/>
            <person name="Peymann A."/>
            <person name="Valli M."/>
            <person name="Sipitzky M."/>
            <person name="Graf A."/>
            <person name="Sauer M."/>
            <person name="Marx H."/>
            <person name="Mattanovich D."/>
        </authorList>
    </citation>
    <scope>NUCLEOTIDE SEQUENCE [LARGE SCALE GENOMIC DNA]</scope>
    <source>
        <strain evidence="9 10">CBS 10342</strain>
    </source>
</reference>
<evidence type="ECO:0000256" key="2">
    <source>
        <dbReference type="ARBA" id="ARBA00022969"/>
    </source>
</evidence>
<keyword evidence="2" id="KW-0749">Sporulation</keyword>
<dbReference type="Proteomes" id="UP000189580">
    <property type="component" value="Chromosome a"/>
</dbReference>
<dbReference type="PROSITE" id="PS51821">
    <property type="entry name" value="VELVET"/>
    <property type="match status" value="1"/>
</dbReference>
<dbReference type="PANTHER" id="PTHR33572:SF3">
    <property type="entry name" value="VELVET COMPLEX SUBUNIT B"/>
    <property type="match status" value="1"/>
</dbReference>
<evidence type="ECO:0000256" key="6">
    <source>
        <dbReference type="ARBA" id="ARBA00038045"/>
    </source>
</evidence>
<dbReference type="GO" id="GO:0030435">
    <property type="term" value="P:sporulation resulting in formation of a cellular spore"/>
    <property type="evidence" value="ECO:0007669"/>
    <property type="project" value="UniProtKB-KW"/>
</dbReference>
<dbReference type="RefSeq" id="XP_018735297.1">
    <property type="nucleotide sequence ID" value="XM_018877945.1"/>
</dbReference>
<sequence length="246" mass="27572">MDQNPQNSYNPSSSLYNNPAHQNSDTIHNRFRFELEISQEPVRSRMCGFGDKDRRLISPPPCVQLKIYDRETGAPYEDITHLDVSFYALLVELWTVDETTNLSSVVQSPKAMSGPGASSRGSEGLPGSGRSQIVRNLIGTLVATAFKLYNLDDNLGIWFVLHDLSVRIEGEYKLKFSFVRLSSTPGSNPAVPVLCESFSQPFRSYSAKKFPGVIDTTELSRYFALQGIRIPIRRLPKPDSDLKHSK</sequence>
<dbReference type="KEGG" id="slb:AWJ20_1092"/>
<evidence type="ECO:0000313" key="9">
    <source>
        <dbReference type="EMBL" id="ANB12820.1"/>
    </source>
</evidence>
<evidence type="ECO:0000256" key="4">
    <source>
        <dbReference type="ARBA" id="ARBA00023163"/>
    </source>
</evidence>
<evidence type="ECO:0000256" key="7">
    <source>
        <dbReference type="SAM" id="MobiDB-lite"/>
    </source>
</evidence>
<comment type="subcellular location">
    <subcellularLocation>
        <location evidence="1">Nucleus</location>
    </subcellularLocation>
</comment>
<dbReference type="Pfam" id="PF11754">
    <property type="entry name" value="Velvet"/>
    <property type="match status" value="1"/>
</dbReference>
<evidence type="ECO:0000313" key="10">
    <source>
        <dbReference type="Proteomes" id="UP000189580"/>
    </source>
</evidence>
<organism evidence="9 10">
    <name type="scientific">Sugiyamaella lignohabitans</name>
    <dbReference type="NCBI Taxonomy" id="796027"/>
    <lineage>
        <taxon>Eukaryota</taxon>
        <taxon>Fungi</taxon>
        <taxon>Dikarya</taxon>
        <taxon>Ascomycota</taxon>
        <taxon>Saccharomycotina</taxon>
        <taxon>Dipodascomycetes</taxon>
        <taxon>Dipodascales</taxon>
        <taxon>Trichomonascaceae</taxon>
        <taxon>Sugiyamaella</taxon>
    </lineage>
</organism>
<evidence type="ECO:0000256" key="5">
    <source>
        <dbReference type="ARBA" id="ARBA00023242"/>
    </source>
</evidence>
<feature type="domain" description="Velvet" evidence="8">
    <location>
        <begin position="28"/>
        <end position="233"/>
    </location>
</feature>
<keyword evidence="4" id="KW-0804">Transcription</keyword>
<dbReference type="GO" id="GO:0005634">
    <property type="term" value="C:nucleus"/>
    <property type="evidence" value="ECO:0007669"/>
    <property type="project" value="UniProtKB-SubCell"/>
</dbReference>
<dbReference type="InterPro" id="IPR021740">
    <property type="entry name" value="Velvet"/>
</dbReference>
<gene>
    <name evidence="9" type="ORF">AWJ20_1092</name>
</gene>
<dbReference type="GeneID" id="30032856"/>
<evidence type="ECO:0000256" key="3">
    <source>
        <dbReference type="ARBA" id="ARBA00023015"/>
    </source>
</evidence>
<dbReference type="OrthoDB" id="1746739at2759"/>
<name>A0A167DED0_9ASCO</name>
<protein>
    <recommendedName>
        <fullName evidence="8">Velvet domain-containing protein</fullName>
    </recommendedName>
</protein>
<evidence type="ECO:0000256" key="1">
    <source>
        <dbReference type="ARBA" id="ARBA00004123"/>
    </source>
</evidence>
<evidence type="ECO:0000259" key="8">
    <source>
        <dbReference type="PROSITE" id="PS51821"/>
    </source>
</evidence>
<dbReference type="AlphaFoldDB" id="A0A167DED0"/>
<dbReference type="InterPro" id="IPR037525">
    <property type="entry name" value="Velvet_dom"/>
</dbReference>
<dbReference type="EMBL" id="CP014501">
    <property type="protein sequence ID" value="ANB12820.1"/>
    <property type="molecule type" value="Genomic_DNA"/>
</dbReference>
<feature type="region of interest" description="Disordered" evidence="7">
    <location>
        <begin position="105"/>
        <end position="128"/>
    </location>
</feature>
<dbReference type="PANTHER" id="PTHR33572">
    <property type="entry name" value="SPORE DEVELOPMENT REGULATOR VOSA"/>
    <property type="match status" value="1"/>
</dbReference>
<comment type="similarity">
    <text evidence="6">Belongs to the velvet family. VelB subfamily.</text>
</comment>
<keyword evidence="10" id="KW-1185">Reference proteome</keyword>
<proteinExistence type="inferred from homology"/>
<dbReference type="Gene3D" id="2.60.40.3960">
    <property type="entry name" value="Velvet domain"/>
    <property type="match status" value="1"/>
</dbReference>